<proteinExistence type="predicted"/>
<dbReference type="Pfam" id="PF00990">
    <property type="entry name" value="GGDEF"/>
    <property type="match status" value="1"/>
</dbReference>
<reference evidence="4 5" key="1">
    <citation type="submission" date="2017-07" db="EMBL/GenBank/DDBJ databases">
        <title>Leptospira spp. isolated from tropical soils.</title>
        <authorList>
            <person name="Thibeaux R."/>
            <person name="Iraola G."/>
            <person name="Ferres I."/>
            <person name="Bierque E."/>
            <person name="Girault D."/>
            <person name="Soupe-Gilbert M.-E."/>
            <person name="Picardeau M."/>
            <person name="Goarant C."/>
        </authorList>
    </citation>
    <scope>NUCLEOTIDE SEQUENCE [LARGE SCALE GENOMIC DNA]</scope>
    <source>
        <strain evidence="4 5">FH4-C-A2</strain>
    </source>
</reference>
<keyword evidence="5" id="KW-1185">Reference proteome</keyword>
<dbReference type="SMART" id="SM00267">
    <property type="entry name" value="GGDEF"/>
    <property type="match status" value="1"/>
</dbReference>
<dbReference type="GO" id="GO:0052621">
    <property type="term" value="F:diguanylate cyclase activity"/>
    <property type="evidence" value="ECO:0007669"/>
    <property type="project" value="UniProtKB-EC"/>
</dbReference>
<evidence type="ECO:0000313" key="4">
    <source>
        <dbReference type="EMBL" id="PJZ48130.1"/>
    </source>
</evidence>
<feature type="domain" description="GGDEF" evidence="3">
    <location>
        <begin position="163"/>
        <end position="280"/>
    </location>
</feature>
<sequence length="280" mass="31970">MSSSPKNYWIRNPNFLENQEDAILIADNKGKLLDSNSQAKELGLVPEKDDLKHSSWYKKLSNADSKEHSHLTLHLSSGKKRFVCRTIPILVDEKEPAKAFYFRDITERSFTKAKAKRYESLFRRRENKIKELEIRDKLTGLFNREYTIESFQAELYRAERSGTAIGVVYLHIDGLKEINEIFGNNGGDLLLKEMGRILLENSRRSDITSRIGGEKFLLLLPGAHKNIVLERAEKIKRLFSESSSNGSWGEVKITVSLGVAMYPEDGSTYDILLQKVQTGN</sequence>
<evidence type="ECO:0000256" key="1">
    <source>
        <dbReference type="ARBA" id="ARBA00012528"/>
    </source>
</evidence>
<evidence type="ECO:0000313" key="5">
    <source>
        <dbReference type="Proteomes" id="UP000231926"/>
    </source>
</evidence>
<dbReference type="EMBL" id="NPDR01000007">
    <property type="protein sequence ID" value="PJZ48130.1"/>
    <property type="molecule type" value="Genomic_DNA"/>
</dbReference>
<dbReference type="InterPro" id="IPR000160">
    <property type="entry name" value="GGDEF_dom"/>
</dbReference>
<dbReference type="GO" id="GO:1902201">
    <property type="term" value="P:negative regulation of bacterial-type flagellum-dependent cell motility"/>
    <property type="evidence" value="ECO:0007669"/>
    <property type="project" value="TreeGrafter"/>
</dbReference>
<dbReference type="Gene3D" id="3.30.70.270">
    <property type="match status" value="1"/>
</dbReference>
<evidence type="ECO:0000259" key="3">
    <source>
        <dbReference type="PROSITE" id="PS50887"/>
    </source>
</evidence>
<dbReference type="CDD" id="cd01949">
    <property type="entry name" value="GGDEF"/>
    <property type="match status" value="1"/>
</dbReference>
<dbReference type="PROSITE" id="PS50887">
    <property type="entry name" value="GGDEF"/>
    <property type="match status" value="1"/>
</dbReference>
<evidence type="ECO:0000256" key="2">
    <source>
        <dbReference type="ARBA" id="ARBA00034247"/>
    </source>
</evidence>
<dbReference type="GO" id="GO:0005886">
    <property type="term" value="C:plasma membrane"/>
    <property type="evidence" value="ECO:0007669"/>
    <property type="project" value="TreeGrafter"/>
</dbReference>
<comment type="catalytic activity">
    <reaction evidence="2">
        <text>2 GTP = 3',3'-c-di-GMP + 2 diphosphate</text>
        <dbReference type="Rhea" id="RHEA:24898"/>
        <dbReference type="ChEBI" id="CHEBI:33019"/>
        <dbReference type="ChEBI" id="CHEBI:37565"/>
        <dbReference type="ChEBI" id="CHEBI:58805"/>
        <dbReference type="EC" id="2.7.7.65"/>
    </reaction>
</comment>
<dbReference type="Proteomes" id="UP000231926">
    <property type="component" value="Unassembled WGS sequence"/>
</dbReference>
<dbReference type="NCBIfam" id="TIGR00254">
    <property type="entry name" value="GGDEF"/>
    <property type="match status" value="1"/>
</dbReference>
<name>A0A2M9Y978_9LEPT</name>
<dbReference type="InterPro" id="IPR043128">
    <property type="entry name" value="Rev_trsase/Diguanyl_cyclase"/>
</dbReference>
<dbReference type="SUPFAM" id="SSF55073">
    <property type="entry name" value="Nucleotide cyclase"/>
    <property type="match status" value="1"/>
</dbReference>
<protein>
    <recommendedName>
        <fullName evidence="1">diguanylate cyclase</fullName>
        <ecNumber evidence="1">2.7.7.65</ecNumber>
    </recommendedName>
</protein>
<dbReference type="EC" id="2.7.7.65" evidence="1"/>
<dbReference type="PANTHER" id="PTHR45138">
    <property type="entry name" value="REGULATORY COMPONENTS OF SENSORY TRANSDUCTION SYSTEM"/>
    <property type="match status" value="1"/>
</dbReference>
<accession>A0A2M9Y978</accession>
<dbReference type="InterPro" id="IPR050469">
    <property type="entry name" value="Diguanylate_Cyclase"/>
</dbReference>
<gene>
    <name evidence="4" type="ORF">CH362_15160</name>
</gene>
<dbReference type="InterPro" id="IPR029787">
    <property type="entry name" value="Nucleotide_cyclase"/>
</dbReference>
<dbReference type="PANTHER" id="PTHR45138:SF9">
    <property type="entry name" value="DIGUANYLATE CYCLASE DGCM-RELATED"/>
    <property type="match status" value="1"/>
</dbReference>
<dbReference type="AlphaFoldDB" id="A0A2M9Y978"/>
<dbReference type="GO" id="GO:0043709">
    <property type="term" value="P:cell adhesion involved in single-species biofilm formation"/>
    <property type="evidence" value="ECO:0007669"/>
    <property type="project" value="TreeGrafter"/>
</dbReference>
<dbReference type="OrthoDB" id="9759607at2"/>
<organism evidence="4 5">
    <name type="scientific">Leptospira saintgironsiae</name>
    <dbReference type="NCBI Taxonomy" id="2023183"/>
    <lineage>
        <taxon>Bacteria</taxon>
        <taxon>Pseudomonadati</taxon>
        <taxon>Spirochaetota</taxon>
        <taxon>Spirochaetia</taxon>
        <taxon>Leptospirales</taxon>
        <taxon>Leptospiraceae</taxon>
        <taxon>Leptospira</taxon>
    </lineage>
</organism>
<comment type="caution">
    <text evidence="4">The sequence shown here is derived from an EMBL/GenBank/DDBJ whole genome shotgun (WGS) entry which is preliminary data.</text>
</comment>
<dbReference type="RefSeq" id="WP_100711178.1">
    <property type="nucleotide sequence ID" value="NZ_NPDR01000007.1"/>
</dbReference>